<evidence type="ECO:0000313" key="1">
    <source>
        <dbReference type="EMBL" id="EPX59348.1"/>
    </source>
</evidence>
<reference evidence="1" key="1">
    <citation type="submission" date="2013-05" db="EMBL/GenBank/DDBJ databases">
        <title>Genome assembly of Cystobacter fuscus DSM 2262.</title>
        <authorList>
            <person name="Sharma G."/>
            <person name="Khatri I."/>
            <person name="Kaur C."/>
            <person name="Mayilraj S."/>
            <person name="Subramanian S."/>
        </authorList>
    </citation>
    <scope>NUCLEOTIDE SEQUENCE [LARGE SCALE GENOMIC DNA]</scope>
    <source>
        <strain evidence="1">DSM 2262</strain>
    </source>
</reference>
<dbReference type="AlphaFoldDB" id="S9QRU6"/>
<proteinExistence type="predicted"/>
<comment type="caution">
    <text evidence="1">The sequence shown here is derived from an EMBL/GenBank/DDBJ whole genome shotgun (WGS) entry which is preliminary data.</text>
</comment>
<dbReference type="Proteomes" id="UP000011682">
    <property type="component" value="Unassembled WGS sequence"/>
</dbReference>
<name>S9QRU6_CYSF2</name>
<dbReference type="EMBL" id="ANAH02000017">
    <property type="protein sequence ID" value="EPX59348.1"/>
    <property type="molecule type" value="Genomic_DNA"/>
</dbReference>
<protein>
    <submittedName>
        <fullName evidence="1">Uncharacterized protein</fullName>
    </submittedName>
</protein>
<keyword evidence="2" id="KW-1185">Reference proteome</keyword>
<gene>
    <name evidence="1" type="ORF">D187_002838</name>
</gene>
<accession>S9QRU6</accession>
<sequence length="97" mass="10577">MGPRPSSSASLATHHGMDSARVGCRGFRSLPVRPSAPRVNRPPPDSFRWSACRGPGPCPRSGVPGRCAWADSAWTASSPHAPFAWWQRGRVVYTFPY</sequence>
<organism evidence="1 2">
    <name type="scientific">Cystobacter fuscus (strain ATCC 25194 / DSM 2262 / NBRC 100088 / M29)</name>
    <dbReference type="NCBI Taxonomy" id="1242864"/>
    <lineage>
        <taxon>Bacteria</taxon>
        <taxon>Pseudomonadati</taxon>
        <taxon>Myxococcota</taxon>
        <taxon>Myxococcia</taxon>
        <taxon>Myxococcales</taxon>
        <taxon>Cystobacterineae</taxon>
        <taxon>Archangiaceae</taxon>
        <taxon>Cystobacter</taxon>
    </lineage>
</organism>
<evidence type="ECO:0000313" key="2">
    <source>
        <dbReference type="Proteomes" id="UP000011682"/>
    </source>
</evidence>